<reference evidence="2" key="1">
    <citation type="submission" date="2021-03" db="EMBL/GenBank/DDBJ databases">
        <title>Actinotalea soli sp. nov., isolated from soil.</title>
        <authorList>
            <person name="Ping W."/>
            <person name="Zhang J."/>
        </authorList>
    </citation>
    <scope>NUCLEOTIDE SEQUENCE</scope>
    <source>
        <strain evidence="2">BY-33</strain>
    </source>
</reference>
<dbReference type="Proteomes" id="UP000664209">
    <property type="component" value="Unassembled WGS sequence"/>
</dbReference>
<keyword evidence="1" id="KW-1133">Transmembrane helix</keyword>
<keyword evidence="1" id="KW-0472">Membrane</keyword>
<organism evidence="2 3">
    <name type="scientific">Actinotalea soli</name>
    <dbReference type="NCBI Taxonomy" id="2819234"/>
    <lineage>
        <taxon>Bacteria</taxon>
        <taxon>Bacillati</taxon>
        <taxon>Actinomycetota</taxon>
        <taxon>Actinomycetes</taxon>
        <taxon>Micrococcales</taxon>
        <taxon>Cellulomonadaceae</taxon>
        <taxon>Actinotalea</taxon>
    </lineage>
</organism>
<accession>A0A939LMS2</accession>
<gene>
    <name evidence="2" type="ORF">J4G33_00930</name>
</gene>
<evidence type="ECO:0008006" key="4">
    <source>
        <dbReference type="Google" id="ProtNLM"/>
    </source>
</evidence>
<protein>
    <recommendedName>
        <fullName evidence="4">DUF4190 domain-containing protein</fullName>
    </recommendedName>
</protein>
<dbReference type="AlphaFoldDB" id="A0A939LMS2"/>
<evidence type="ECO:0000313" key="2">
    <source>
        <dbReference type="EMBL" id="MBO1750361.1"/>
    </source>
</evidence>
<evidence type="ECO:0000256" key="1">
    <source>
        <dbReference type="SAM" id="Phobius"/>
    </source>
</evidence>
<dbReference type="RefSeq" id="WP_208054019.1">
    <property type="nucleotide sequence ID" value="NZ_JAGEMK010000001.1"/>
</dbReference>
<dbReference type="EMBL" id="JAGEMK010000001">
    <property type="protein sequence ID" value="MBO1750361.1"/>
    <property type="molecule type" value="Genomic_DNA"/>
</dbReference>
<name>A0A939LMS2_9CELL</name>
<feature type="transmembrane region" description="Helical" evidence="1">
    <location>
        <begin position="65"/>
        <end position="89"/>
    </location>
</feature>
<proteinExistence type="predicted"/>
<feature type="transmembrane region" description="Helical" evidence="1">
    <location>
        <begin position="23"/>
        <end position="53"/>
    </location>
</feature>
<sequence length="91" mass="9137">MSHKDQHGAPQGRAGEWALSSGIVGLVGSVVPVVGEVVAAPASLLAVGLGLLGLRQYETRRADHVVPAVVGTILGGLGLALTIIVVVAMHV</sequence>
<evidence type="ECO:0000313" key="3">
    <source>
        <dbReference type="Proteomes" id="UP000664209"/>
    </source>
</evidence>
<keyword evidence="3" id="KW-1185">Reference proteome</keyword>
<keyword evidence="1" id="KW-0812">Transmembrane</keyword>
<comment type="caution">
    <text evidence="2">The sequence shown here is derived from an EMBL/GenBank/DDBJ whole genome shotgun (WGS) entry which is preliminary data.</text>
</comment>